<evidence type="ECO:0000256" key="2">
    <source>
        <dbReference type="SAM" id="Phobius"/>
    </source>
</evidence>
<accession>A0A0W0FVU7</accession>
<feature type="transmembrane region" description="Helical" evidence="2">
    <location>
        <begin position="166"/>
        <end position="187"/>
    </location>
</feature>
<feature type="transmembrane region" description="Helical" evidence="2">
    <location>
        <begin position="80"/>
        <end position="103"/>
    </location>
</feature>
<sequence>MSVFRNSLNQKRGTSAVQKPGNAHNSSIRAPARCNRPIKNPKSHYSSFRSYYKACAEELSDRLSSGPFIVLASVNLSIMYLLYVTSVSSGIYVLLFGTLIYMTRNSRRYERLSNFHLWLTTTLFVLATMFVIDFTVASIRESWALFMTVDTGDNREYLRSDVEKRVIISFQRFTFLFINIAADCILIHRCYVIWGSRKLIAAFLIIASLIINTLGLISSITAIIGHDSNVLLSNSEFCVAGNTLVLAYCIGNAVVNVVITFLIAGRIWWIHRQVLVHGIHTSDAYIRPIVRIILEAGLIYPTCLCLHLVVAHVRPLHNFTLYPLVPLSAGIAPTLIMVRAKLGKNIESFQDRLTSIRFTSQPALHLDKEKDTIIITEEQMKRISRKEDISV</sequence>
<feature type="transmembrane region" description="Helical" evidence="2">
    <location>
        <begin position="319"/>
        <end position="338"/>
    </location>
</feature>
<feature type="transmembrane region" description="Helical" evidence="2">
    <location>
        <begin position="115"/>
        <end position="139"/>
    </location>
</feature>
<feature type="region of interest" description="Disordered" evidence="1">
    <location>
        <begin position="1"/>
        <end position="38"/>
    </location>
</feature>
<dbReference type="Proteomes" id="UP000054988">
    <property type="component" value="Unassembled WGS sequence"/>
</dbReference>
<reference evidence="3 4" key="1">
    <citation type="submission" date="2015-12" db="EMBL/GenBank/DDBJ databases">
        <title>Draft genome sequence of Moniliophthora roreri, the causal agent of frosty pod rot of cacao.</title>
        <authorList>
            <person name="Aime M.C."/>
            <person name="Diaz-Valderrama J.R."/>
            <person name="Kijpornyongpan T."/>
            <person name="Phillips-Mora W."/>
        </authorList>
    </citation>
    <scope>NUCLEOTIDE SEQUENCE [LARGE SCALE GENOMIC DNA]</scope>
    <source>
        <strain evidence="3 4">MCA 2952</strain>
    </source>
</reference>
<gene>
    <name evidence="3" type="ORF">WG66_6936</name>
</gene>
<organism evidence="3 4">
    <name type="scientific">Moniliophthora roreri</name>
    <name type="common">Frosty pod rot fungus</name>
    <name type="synonym">Monilia roreri</name>
    <dbReference type="NCBI Taxonomy" id="221103"/>
    <lineage>
        <taxon>Eukaryota</taxon>
        <taxon>Fungi</taxon>
        <taxon>Dikarya</taxon>
        <taxon>Basidiomycota</taxon>
        <taxon>Agaricomycotina</taxon>
        <taxon>Agaricomycetes</taxon>
        <taxon>Agaricomycetidae</taxon>
        <taxon>Agaricales</taxon>
        <taxon>Marasmiineae</taxon>
        <taxon>Marasmiaceae</taxon>
        <taxon>Moniliophthora</taxon>
    </lineage>
</organism>
<evidence type="ECO:0000313" key="3">
    <source>
        <dbReference type="EMBL" id="KTB40493.1"/>
    </source>
</evidence>
<keyword evidence="2" id="KW-1133">Transmembrane helix</keyword>
<feature type="compositionally biased region" description="Polar residues" evidence="1">
    <location>
        <begin position="1"/>
        <end position="28"/>
    </location>
</feature>
<evidence type="ECO:0000256" key="1">
    <source>
        <dbReference type="SAM" id="MobiDB-lite"/>
    </source>
</evidence>
<keyword evidence="2" id="KW-0472">Membrane</keyword>
<dbReference type="AlphaFoldDB" id="A0A0W0FVU7"/>
<feature type="transmembrane region" description="Helical" evidence="2">
    <location>
        <begin position="199"/>
        <end position="225"/>
    </location>
</feature>
<name>A0A0W0FVU7_MONRR</name>
<feature type="transmembrane region" description="Helical" evidence="2">
    <location>
        <begin position="245"/>
        <end position="269"/>
    </location>
</feature>
<evidence type="ECO:0000313" key="4">
    <source>
        <dbReference type="Proteomes" id="UP000054988"/>
    </source>
</evidence>
<dbReference type="EMBL" id="LATX01001575">
    <property type="protein sequence ID" value="KTB40493.1"/>
    <property type="molecule type" value="Genomic_DNA"/>
</dbReference>
<keyword evidence="2" id="KW-0812">Transmembrane</keyword>
<proteinExistence type="predicted"/>
<feature type="transmembrane region" description="Helical" evidence="2">
    <location>
        <begin position="289"/>
        <end position="313"/>
    </location>
</feature>
<protein>
    <submittedName>
        <fullName evidence="3">Uncharacterized protein</fullName>
    </submittedName>
</protein>
<comment type="caution">
    <text evidence="3">The sequence shown here is derived from an EMBL/GenBank/DDBJ whole genome shotgun (WGS) entry which is preliminary data.</text>
</comment>